<name>A0A6A7K224_LACHE</name>
<dbReference type="Gene3D" id="1.10.260.40">
    <property type="entry name" value="lambda repressor-like DNA-binding domains"/>
    <property type="match status" value="1"/>
</dbReference>
<dbReference type="InterPro" id="IPR001387">
    <property type="entry name" value="Cro/C1-type_HTH"/>
</dbReference>
<dbReference type="CDD" id="cd00093">
    <property type="entry name" value="HTH_XRE"/>
    <property type="match status" value="1"/>
</dbReference>
<reference evidence="2 3" key="1">
    <citation type="submission" date="2019-10" db="EMBL/GenBank/DDBJ databases">
        <title>Draft genome sequences of Lactobacillus strains.</title>
        <authorList>
            <person name="Cho G.-S."/>
            <person name="Fagbemigun O."/>
            <person name="Brinks E."/>
            <person name="Franz C.M.A.P."/>
        </authorList>
    </citation>
    <scope>NUCLEOTIDE SEQUENCE [LARGE SCALE GENOMIC DNA]</scope>
    <source>
        <strain evidence="2 3">313</strain>
    </source>
</reference>
<evidence type="ECO:0000259" key="1">
    <source>
        <dbReference type="PROSITE" id="PS50943"/>
    </source>
</evidence>
<dbReference type="InterPro" id="IPR010982">
    <property type="entry name" value="Lambda_DNA-bd_dom_sf"/>
</dbReference>
<dbReference type="RefSeq" id="WP_152723978.1">
    <property type="nucleotide sequence ID" value="NZ_WHOE01000033.1"/>
</dbReference>
<dbReference type="PROSITE" id="PS50943">
    <property type="entry name" value="HTH_CROC1"/>
    <property type="match status" value="1"/>
</dbReference>
<dbReference type="AlphaFoldDB" id="A0A6A7K224"/>
<sequence>MKRRNAKIDKIVVPKFKEIRKEENVSLKELAQKVGVVSTSTLSRRERGEEGLPVEIFEKLLTSMNISYNEIITSEVDIKQVIAKIEFAYQENDINELKNYHCVYLINISNRVMNSQK</sequence>
<feature type="domain" description="HTH cro/C1-type" evidence="1">
    <location>
        <begin position="16"/>
        <end position="71"/>
    </location>
</feature>
<gene>
    <name evidence="2" type="ORF">GDZ32_05755</name>
</gene>
<comment type="caution">
    <text evidence="2">The sequence shown here is derived from an EMBL/GenBank/DDBJ whole genome shotgun (WGS) entry which is preliminary data.</text>
</comment>
<organism evidence="2 3">
    <name type="scientific">Lactobacillus helveticus</name>
    <name type="common">Lactobacillus suntoryeus</name>
    <dbReference type="NCBI Taxonomy" id="1587"/>
    <lineage>
        <taxon>Bacteria</taxon>
        <taxon>Bacillati</taxon>
        <taxon>Bacillota</taxon>
        <taxon>Bacilli</taxon>
        <taxon>Lactobacillales</taxon>
        <taxon>Lactobacillaceae</taxon>
        <taxon>Lactobacillus</taxon>
    </lineage>
</organism>
<accession>A0A6A7K224</accession>
<dbReference type="Proteomes" id="UP000430466">
    <property type="component" value="Unassembled WGS sequence"/>
</dbReference>
<evidence type="ECO:0000313" key="2">
    <source>
        <dbReference type="EMBL" id="MPW14476.1"/>
    </source>
</evidence>
<evidence type="ECO:0000313" key="3">
    <source>
        <dbReference type="Proteomes" id="UP000430466"/>
    </source>
</evidence>
<dbReference type="GO" id="GO:0003677">
    <property type="term" value="F:DNA binding"/>
    <property type="evidence" value="ECO:0007669"/>
    <property type="project" value="InterPro"/>
</dbReference>
<dbReference type="Pfam" id="PF01381">
    <property type="entry name" value="HTH_3"/>
    <property type="match status" value="1"/>
</dbReference>
<dbReference type="SMART" id="SM00530">
    <property type="entry name" value="HTH_XRE"/>
    <property type="match status" value="1"/>
</dbReference>
<protein>
    <submittedName>
        <fullName evidence="2">Helix-turn-helix domain-containing protein</fullName>
    </submittedName>
</protein>
<proteinExistence type="predicted"/>
<dbReference type="SUPFAM" id="SSF47413">
    <property type="entry name" value="lambda repressor-like DNA-binding domains"/>
    <property type="match status" value="1"/>
</dbReference>
<dbReference type="EMBL" id="WHOE01000033">
    <property type="protein sequence ID" value="MPW14476.1"/>
    <property type="molecule type" value="Genomic_DNA"/>
</dbReference>